<gene>
    <name evidence="1" type="ORF">JTE90_013234</name>
</gene>
<proteinExistence type="predicted"/>
<sequence>MPEYVCRPNCPKLISNGNRGHWISMRNSPAQAHRTASVMAGDSRLDLRPALGWMEVTFTWSLLTSKVKRKSFNVKPLIRSRPLSSPHCLLVSLIEDLTAIVSLQDLMETLNAQPES</sequence>
<dbReference type="AlphaFoldDB" id="A0AAV6VEM4"/>
<evidence type="ECO:0000313" key="1">
    <source>
        <dbReference type="EMBL" id="KAG8194477.1"/>
    </source>
</evidence>
<keyword evidence="2" id="KW-1185">Reference proteome</keyword>
<accession>A0AAV6VEM4</accession>
<reference evidence="1 2" key="1">
    <citation type="journal article" date="2022" name="Nat. Ecol. Evol.">
        <title>A masculinizing supergene underlies an exaggerated male reproductive morph in a spider.</title>
        <authorList>
            <person name="Hendrickx F."/>
            <person name="De Corte Z."/>
            <person name="Sonet G."/>
            <person name="Van Belleghem S.M."/>
            <person name="Kostlbacher S."/>
            <person name="Vangestel C."/>
        </authorList>
    </citation>
    <scope>NUCLEOTIDE SEQUENCE [LARGE SCALE GENOMIC DNA]</scope>
    <source>
        <strain evidence="1">W744_W776</strain>
    </source>
</reference>
<dbReference type="Proteomes" id="UP000827092">
    <property type="component" value="Unassembled WGS sequence"/>
</dbReference>
<evidence type="ECO:0000313" key="2">
    <source>
        <dbReference type="Proteomes" id="UP000827092"/>
    </source>
</evidence>
<dbReference type="EMBL" id="JAFNEN010000102">
    <property type="protein sequence ID" value="KAG8194477.1"/>
    <property type="molecule type" value="Genomic_DNA"/>
</dbReference>
<name>A0AAV6VEM4_9ARAC</name>
<comment type="caution">
    <text evidence="1">The sequence shown here is derived from an EMBL/GenBank/DDBJ whole genome shotgun (WGS) entry which is preliminary data.</text>
</comment>
<organism evidence="1 2">
    <name type="scientific">Oedothorax gibbosus</name>
    <dbReference type="NCBI Taxonomy" id="931172"/>
    <lineage>
        <taxon>Eukaryota</taxon>
        <taxon>Metazoa</taxon>
        <taxon>Ecdysozoa</taxon>
        <taxon>Arthropoda</taxon>
        <taxon>Chelicerata</taxon>
        <taxon>Arachnida</taxon>
        <taxon>Araneae</taxon>
        <taxon>Araneomorphae</taxon>
        <taxon>Entelegynae</taxon>
        <taxon>Araneoidea</taxon>
        <taxon>Linyphiidae</taxon>
        <taxon>Erigoninae</taxon>
        <taxon>Oedothorax</taxon>
    </lineage>
</organism>
<protein>
    <submittedName>
        <fullName evidence="1">Uncharacterized protein</fullName>
    </submittedName>
</protein>